<protein>
    <recommendedName>
        <fullName evidence="4">Protein FAM136A</fullName>
    </recommendedName>
</protein>
<dbReference type="InterPro" id="IPR008560">
    <property type="entry name" value="DUF842_euk"/>
</dbReference>
<keyword evidence="3" id="KW-1185">Reference proteome</keyword>
<accession>A0ABN7AJW8</accession>
<reference evidence="2 3" key="1">
    <citation type="submission" date="2023-09" db="EMBL/GenBank/DDBJ databases">
        <title>Nesidiocoris tenuis whole genome shotgun sequence.</title>
        <authorList>
            <person name="Shibata T."/>
            <person name="Shimoda M."/>
            <person name="Kobayashi T."/>
            <person name="Uehara T."/>
        </authorList>
    </citation>
    <scope>NUCLEOTIDE SEQUENCE [LARGE SCALE GENOMIC DNA]</scope>
    <source>
        <strain evidence="2 3">Japan</strain>
    </source>
</reference>
<comment type="similarity">
    <text evidence="1">Belongs to the FAM136 family.</text>
</comment>
<gene>
    <name evidence="2" type="ORF">NTJ_05166</name>
</gene>
<sequence>MVDAQARKAEDAMKKIIDEIDQQHLRKIQANMHRCAARCCDSTTDSMEQVQNCVQQCSVTLKQAEAIVQNEFTSTQNRFQRCVMECNDAVKDRMGPSPSESEMPKYQSEFENCASKCVDKHVALLPTMMKRMKELLASKQQNSALYYPS</sequence>
<organism evidence="2 3">
    <name type="scientific">Nesidiocoris tenuis</name>
    <dbReference type="NCBI Taxonomy" id="355587"/>
    <lineage>
        <taxon>Eukaryota</taxon>
        <taxon>Metazoa</taxon>
        <taxon>Ecdysozoa</taxon>
        <taxon>Arthropoda</taxon>
        <taxon>Hexapoda</taxon>
        <taxon>Insecta</taxon>
        <taxon>Pterygota</taxon>
        <taxon>Neoptera</taxon>
        <taxon>Paraneoptera</taxon>
        <taxon>Hemiptera</taxon>
        <taxon>Heteroptera</taxon>
        <taxon>Panheteroptera</taxon>
        <taxon>Cimicomorpha</taxon>
        <taxon>Miridae</taxon>
        <taxon>Dicyphina</taxon>
        <taxon>Nesidiocoris</taxon>
    </lineage>
</organism>
<evidence type="ECO:0008006" key="4">
    <source>
        <dbReference type="Google" id="ProtNLM"/>
    </source>
</evidence>
<dbReference type="Pfam" id="PF05811">
    <property type="entry name" value="DUF842"/>
    <property type="match status" value="1"/>
</dbReference>
<dbReference type="EMBL" id="AP028911">
    <property type="protein sequence ID" value="BES92358.1"/>
    <property type="molecule type" value="Genomic_DNA"/>
</dbReference>
<proteinExistence type="inferred from homology"/>
<name>A0ABN7AJW8_9HEMI</name>
<evidence type="ECO:0000313" key="3">
    <source>
        <dbReference type="Proteomes" id="UP001307889"/>
    </source>
</evidence>
<evidence type="ECO:0000256" key="1">
    <source>
        <dbReference type="ARBA" id="ARBA00009952"/>
    </source>
</evidence>
<evidence type="ECO:0000313" key="2">
    <source>
        <dbReference type="EMBL" id="BES92358.1"/>
    </source>
</evidence>
<dbReference type="PANTHER" id="PTHR21096">
    <property type="entry name" value="PROTEIN FAM136A"/>
    <property type="match status" value="1"/>
</dbReference>
<dbReference type="Proteomes" id="UP001307889">
    <property type="component" value="Chromosome 3"/>
</dbReference>
<dbReference type="PANTHER" id="PTHR21096:SF0">
    <property type="entry name" value="PROTEIN FAM136A"/>
    <property type="match status" value="1"/>
</dbReference>